<keyword evidence="3" id="KW-1185">Reference proteome</keyword>
<sequence>MNDVTMKARLEKVVERVETAMVAWHKHDPAENSKAVYLEIFNRLHNSADVREQVESYGPMTIEQRLSFSGCTKKTWQLRKLALRYVKRLKISKWVVILQDALDQTILPSTVAVDETTRPVPLQSLADIIIRNLGHLAEIDLATYPDGNDRRPNGRRIRKSHGKRPSLSKIPKGDWLGKFWESLPAHWPYKTAVAVVITGAARGAECLKPVALRLALEADRKLS</sequence>
<evidence type="ECO:0000313" key="2">
    <source>
        <dbReference type="EMBL" id="RAU20096.1"/>
    </source>
</evidence>
<protein>
    <submittedName>
        <fullName evidence="2">Uncharacterized protein</fullName>
    </submittedName>
</protein>
<proteinExistence type="predicted"/>
<accession>A0A364NSP3</accession>
<evidence type="ECO:0000313" key="3">
    <source>
        <dbReference type="Proteomes" id="UP000251075"/>
    </source>
</evidence>
<reference evidence="2 3" key="1">
    <citation type="submission" date="2017-11" db="EMBL/GenBank/DDBJ databases">
        <title>Draft genome sequence of magnetotactic bacterium Magnetospirillum kuznetsovii LBB-42.</title>
        <authorList>
            <person name="Grouzdev D.S."/>
            <person name="Rysina M.S."/>
            <person name="Baslerov R.V."/>
            <person name="Koziaeva V."/>
        </authorList>
    </citation>
    <scope>NUCLEOTIDE SEQUENCE [LARGE SCALE GENOMIC DNA]</scope>
    <source>
        <strain evidence="2 3">LBB-42</strain>
    </source>
</reference>
<evidence type="ECO:0000256" key="1">
    <source>
        <dbReference type="SAM" id="MobiDB-lite"/>
    </source>
</evidence>
<gene>
    <name evidence="2" type="ORF">CU669_20150</name>
</gene>
<comment type="caution">
    <text evidence="2">The sequence shown here is derived from an EMBL/GenBank/DDBJ whole genome shotgun (WGS) entry which is preliminary data.</text>
</comment>
<dbReference type="RefSeq" id="WP_112147389.1">
    <property type="nucleotide sequence ID" value="NZ_PGTO01000037.1"/>
</dbReference>
<organism evidence="2 3">
    <name type="scientific">Paramagnetospirillum kuznetsovii</name>
    <dbReference type="NCBI Taxonomy" id="2053833"/>
    <lineage>
        <taxon>Bacteria</taxon>
        <taxon>Pseudomonadati</taxon>
        <taxon>Pseudomonadota</taxon>
        <taxon>Alphaproteobacteria</taxon>
        <taxon>Rhodospirillales</taxon>
        <taxon>Magnetospirillaceae</taxon>
        <taxon>Paramagnetospirillum</taxon>
    </lineage>
</organism>
<name>A0A364NSP3_9PROT</name>
<feature type="compositionally biased region" description="Basic residues" evidence="1">
    <location>
        <begin position="153"/>
        <end position="166"/>
    </location>
</feature>
<dbReference type="EMBL" id="PGTO01000037">
    <property type="protein sequence ID" value="RAU20096.1"/>
    <property type="molecule type" value="Genomic_DNA"/>
</dbReference>
<dbReference type="AlphaFoldDB" id="A0A364NSP3"/>
<feature type="region of interest" description="Disordered" evidence="1">
    <location>
        <begin position="147"/>
        <end position="168"/>
    </location>
</feature>
<dbReference type="Proteomes" id="UP000251075">
    <property type="component" value="Unassembled WGS sequence"/>
</dbReference>